<keyword evidence="1" id="KW-0805">Transcription regulation</keyword>
<dbReference type="Proteomes" id="UP000570514">
    <property type="component" value="Unassembled WGS sequence"/>
</dbReference>
<protein>
    <submittedName>
        <fullName evidence="5">DNA-binding FadR family transcriptional regulator</fullName>
    </submittedName>
</protein>
<keyword evidence="2 5" id="KW-0238">DNA-binding</keyword>
<gene>
    <name evidence="5" type="ORF">FHS83_002422</name>
</gene>
<dbReference type="PRINTS" id="PR00035">
    <property type="entry name" value="HTHGNTR"/>
</dbReference>
<dbReference type="PANTHER" id="PTHR43537">
    <property type="entry name" value="TRANSCRIPTIONAL REGULATOR, GNTR FAMILY"/>
    <property type="match status" value="1"/>
</dbReference>
<dbReference type="SUPFAM" id="SSF46785">
    <property type="entry name" value="Winged helix' DNA-binding domain"/>
    <property type="match status" value="1"/>
</dbReference>
<evidence type="ECO:0000313" key="6">
    <source>
        <dbReference type="Proteomes" id="UP000570514"/>
    </source>
</evidence>
<accession>A0A846MZL4</accession>
<name>A0A846MZL4_9PROT</name>
<evidence type="ECO:0000256" key="3">
    <source>
        <dbReference type="ARBA" id="ARBA00023163"/>
    </source>
</evidence>
<dbReference type="SMART" id="SM00895">
    <property type="entry name" value="FCD"/>
    <property type="match status" value="1"/>
</dbReference>
<proteinExistence type="predicted"/>
<comment type="caution">
    <text evidence="5">The sequence shown here is derived from an EMBL/GenBank/DDBJ whole genome shotgun (WGS) entry which is preliminary data.</text>
</comment>
<evidence type="ECO:0000313" key="5">
    <source>
        <dbReference type="EMBL" id="NIK89104.1"/>
    </source>
</evidence>
<dbReference type="InterPro" id="IPR036390">
    <property type="entry name" value="WH_DNA-bd_sf"/>
</dbReference>
<dbReference type="PROSITE" id="PS50949">
    <property type="entry name" value="HTH_GNTR"/>
    <property type="match status" value="1"/>
</dbReference>
<dbReference type="AlphaFoldDB" id="A0A846MZL4"/>
<dbReference type="PANTHER" id="PTHR43537:SF44">
    <property type="entry name" value="GNTR FAMILY REGULATORY PROTEIN"/>
    <property type="match status" value="1"/>
</dbReference>
<dbReference type="EMBL" id="JAASRM010000001">
    <property type="protein sequence ID" value="NIK89104.1"/>
    <property type="molecule type" value="Genomic_DNA"/>
</dbReference>
<dbReference type="Gene3D" id="1.10.10.10">
    <property type="entry name" value="Winged helix-like DNA-binding domain superfamily/Winged helix DNA-binding domain"/>
    <property type="match status" value="1"/>
</dbReference>
<organism evidence="5 6">
    <name type="scientific">Rhizomicrobium palustre</name>
    <dbReference type="NCBI Taxonomy" id="189966"/>
    <lineage>
        <taxon>Bacteria</taxon>
        <taxon>Pseudomonadati</taxon>
        <taxon>Pseudomonadota</taxon>
        <taxon>Alphaproteobacteria</taxon>
        <taxon>Micropepsales</taxon>
        <taxon>Micropepsaceae</taxon>
        <taxon>Rhizomicrobium</taxon>
    </lineage>
</organism>
<dbReference type="Pfam" id="PF00392">
    <property type="entry name" value="GntR"/>
    <property type="match status" value="1"/>
</dbReference>
<evidence type="ECO:0000256" key="1">
    <source>
        <dbReference type="ARBA" id="ARBA00023015"/>
    </source>
</evidence>
<dbReference type="CDD" id="cd07377">
    <property type="entry name" value="WHTH_GntR"/>
    <property type="match status" value="1"/>
</dbReference>
<dbReference type="InterPro" id="IPR011711">
    <property type="entry name" value="GntR_C"/>
</dbReference>
<dbReference type="InterPro" id="IPR036388">
    <property type="entry name" value="WH-like_DNA-bd_sf"/>
</dbReference>
<evidence type="ECO:0000259" key="4">
    <source>
        <dbReference type="PROSITE" id="PS50949"/>
    </source>
</evidence>
<feature type="domain" description="HTH gntR-type" evidence="4">
    <location>
        <begin position="7"/>
        <end position="75"/>
    </location>
</feature>
<dbReference type="Gene3D" id="1.20.120.530">
    <property type="entry name" value="GntR ligand-binding domain-like"/>
    <property type="match status" value="1"/>
</dbReference>
<evidence type="ECO:0000256" key="2">
    <source>
        <dbReference type="ARBA" id="ARBA00023125"/>
    </source>
</evidence>
<dbReference type="GO" id="GO:0003677">
    <property type="term" value="F:DNA binding"/>
    <property type="evidence" value="ECO:0007669"/>
    <property type="project" value="UniProtKB-KW"/>
</dbReference>
<dbReference type="GO" id="GO:0003700">
    <property type="term" value="F:DNA-binding transcription factor activity"/>
    <property type="evidence" value="ECO:0007669"/>
    <property type="project" value="InterPro"/>
</dbReference>
<keyword evidence="3" id="KW-0804">Transcription</keyword>
<dbReference type="InterPro" id="IPR000524">
    <property type="entry name" value="Tscrpt_reg_HTH_GntR"/>
</dbReference>
<reference evidence="5 6" key="1">
    <citation type="submission" date="2020-03" db="EMBL/GenBank/DDBJ databases">
        <title>Genomic Encyclopedia of Type Strains, Phase IV (KMG-IV): sequencing the most valuable type-strain genomes for metagenomic binning, comparative biology and taxonomic classification.</title>
        <authorList>
            <person name="Goeker M."/>
        </authorList>
    </citation>
    <scope>NUCLEOTIDE SEQUENCE [LARGE SCALE GENOMIC DNA]</scope>
    <source>
        <strain evidence="5 6">DSM 19867</strain>
    </source>
</reference>
<dbReference type="SMART" id="SM00345">
    <property type="entry name" value="HTH_GNTR"/>
    <property type="match status" value="1"/>
</dbReference>
<dbReference type="RefSeq" id="WP_167083223.1">
    <property type="nucleotide sequence ID" value="NZ_BAAADC010000001.1"/>
</dbReference>
<sequence>MARTDGQNLTYRIVEALGVAIVSGAYSVKNPFPIEADLCKQYDASRSVLREAVKMLTAKGLLSARPRQGTWVQPEEHWNLLDPDVLRWLLERKIPFSVLREFAQVRLAVEPAAAALAAEVATQDAKRAIRAAIEQMAYADEEEDDLLASDIAFHIAVLRASGNRFFAQLSGVTETALRFSIRMQNRYKGVRRASVADHRRIADAILAGDAEAAREATRYLIQEALDLINKADTDTALEPRKSRGPR</sequence>
<dbReference type="Pfam" id="PF07729">
    <property type="entry name" value="FCD"/>
    <property type="match status" value="1"/>
</dbReference>
<keyword evidence="6" id="KW-1185">Reference proteome</keyword>
<dbReference type="SUPFAM" id="SSF48008">
    <property type="entry name" value="GntR ligand-binding domain-like"/>
    <property type="match status" value="1"/>
</dbReference>
<dbReference type="InterPro" id="IPR008920">
    <property type="entry name" value="TF_FadR/GntR_C"/>
</dbReference>